<feature type="region of interest" description="Disordered" evidence="5">
    <location>
        <begin position="24"/>
        <end position="43"/>
    </location>
</feature>
<dbReference type="EMBL" id="MFGW01000057">
    <property type="protein sequence ID" value="OGF67382.1"/>
    <property type="molecule type" value="Genomic_DNA"/>
</dbReference>
<keyword evidence="2" id="KW-0863">Zinc-finger</keyword>
<evidence type="ECO:0000256" key="5">
    <source>
        <dbReference type="SAM" id="MobiDB-lite"/>
    </source>
</evidence>
<reference evidence="7 8" key="1">
    <citation type="journal article" date="2016" name="Nat. Commun.">
        <title>Thousands of microbial genomes shed light on interconnected biogeochemical processes in an aquifer system.</title>
        <authorList>
            <person name="Anantharaman K."/>
            <person name="Brown C.T."/>
            <person name="Hug L.A."/>
            <person name="Sharon I."/>
            <person name="Castelle C.J."/>
            <person name="Probst A.J."/>
            <person name="Thomas B.C."/>
            <person name="Singh A."/>
            <person name="Wilkins M.J."/>
            <person name="Karaoz U."/>
            <person name="Brodie E.L."/>
            <person name="Williams K.H."/>
            <person name="Hubbard S.S."/>
            <person name="Banfield J.F."/>
        </authorList>
    </citation>
    <scope>NUCLEOTIDE SEQUENCE [LARGE SCALE GENOMIC DNA]</scope>
</reference>
<feature type="domain" description="Zinc finger DksA/TraR C4-type" evidence="6">
    <location>
        <begin position="79"/>
        <end position="111"/>
    </location>
</feature>
<dbReference type="Pfam" id="PF01258">
    <property type="entry name" value="zf-dskA_traR"/>
    <property type="match status" value="1"/>
</dbReference>
<dbReference type="SUPFAM" id="SSF109635">
    <property type="entry name" value="DnaK suppressor protein DksA, alpha-hairpin domain"/>
    <property type="match status" value="1"/>
</dbReference>
<evidence type="ECO:0000259" key="6">
    <source>
        <dbReference type="Pfam" id="PF01258"/>
    </source>
</evidence>
<dbReference type="InterPro" id="IPR000962">
    <property type="entry name" value="Znf_DskA_TraR"/>
</dbReference>
<evidence type="ECO:0000256" key="4">
    <source>
        <dbReference type="PROSITE-ProRule" id="PRU00510"/>
    </source>
</evidence>
<organism evidence="7 8">
    <name type="scientific">Candidatus Fischerbacteria bacterium RBG_13_37_8</name>
    <dbReference type="NCBI Taxonomy" id="1817863"/>
    <lineage>
        <taxon>Bacteria</taxon>
        <taxon>Candidatus Fischeribacteriota</taxon>
    </lineage>
</organism>
<accession>A0A1F5VV90</accession>
<evidence type="ECO:0000256" key="3">
    <source>
        <dbReference type="ARBA" id="ARBA00022833"/>
    </source>
</evidence>
<dbReference type="PANTHER" id="PTHR33823:SF4">
    <property type="entry name" value="GENERAL STRESS PROTEIN 16O"/>
    <property type="match status" value="1"/>
</dbReference>
<proteinExistence type="predicted"/>
<dbReference type="GO" id="GO:0008270">
    <property type="term" value="F:zinc ion binding"/>
    <property type="evidence" value="ECO:0007669"/>
    <property type="project" value="UniProtKB-KW"/>
</dbReference>
<name>A0A1F5VV90_9BACT</name>
<evidence type="ECO:0000313" key="7">
    <source>
        <dbReference type="EMBL" id="OGF67382.1"/>
    </source>
</evidence>
<dbReference type="SUPFAM" id="SSF57716">
    <property type="entry name" value="Glucocorticoid receptor-like (DNA-binding domain)"/>
    <property type="match status" value="1"/>
</dbReference>
<feature type="zinc finger region" description="dksA C4-type" evidence="4">
    <location>
        <begin position="84"/>
        <end position="108"/>
    </location>
</feature>
<dbReference type="AlphaFoldDB" id="A0A1F5VV90"/>
<dbReference type="PANTHER" id="PTHR33823">
    <property type="entry name" value="RNA POLYMERASE-BINDING TRANSCRIPTION FACTOR DKSA-RELATED"/>
    <property type="match status" value="1"/>
</dbReference>
<dbReference type="InterPro" id="IPR037187">
    <property type="entry name" value="DnaK_N"/>
</dbReference>
<evidence type="ECO:0000256" key="1">
    <source>
        <dbReference type="ARBA" id="ARBA00022723"/>
    </source>
</evidence>
<keyword evidence="1" id="KW-0479">Metal-binding</keyword>
<gene>
    <name evidence="7" type="ORF">A2Y62_20980</name>
</gene>
<feature type="compositionally biased region" description="Basic and acidic residues" evidence="5">
    <location>
        <begin position="24"/>
        <end position="36"/>
    </location>
</feature>
<dbReference type="STRING" id="1817863.A2Y62_20980"/>
<dbReference type="Proteomes" id="UP000178943">
    <property type="component" value="Unassembled WGS sequence"/>
</dbReference>
<sequence length="117" mass="13725">MTPEELEFYKQKLMKKREEILSRLEKHSSAQNQEKDEGQEDMADRALQTYQKEYIYYLTDSEQFILDLITESLDRIASGSFGFCVACFGAIQKKRLEAVPWARHCIHCQELQDQGLL</sequence>
<evidence type="ECO:0000313" key="8">
    <source>
        <dbReference type="Proteomes" id="UP000178943"/>
    </source>
</evidence>
<protein>
    <recommendedName>
        <fullName evidence="6">Zinc finger DksA/TraR C4-type domain-containing protein</fullName>
    </recommendedName>
</protein>
<dbReference type="PROSITE" id="PS51128">
    <property type="entry name" value="ZF_DKSA_2"/>
    <property type="match status" value="1"/>
</dbReference>
<keyword evidence="3" id="KW-0862">Zinc</keyword>
<dbReference type="Gene3D" id="1.20.120.910">
    <property type="entry name" value="DksA, coiled-coil domain"/>
    <property type="match status" value="1"/>
</dbReference>
<comment type="caution">
    <text evidence="7">The sequence shown here is derived from an EMBL/GenBank/DDBJ whole genome shotgun (WGS) entry which is preliminary data.</text>
</comment>
<evidence type="ECO:0000256" key="2">
    <source>
        <dbReference type="ARBA" id="ARBA00022771"/>
    </source>
</evidence>